<dbReference type="Pfam" id="PF01979">
    <property type="entry name" value="Amidohydro_1"/>
    <property type="match status" value="1"/>
</dbReference>
<sequence length="396" mass="41333">MATDMRAGGRLWGLRAARLFDGEVMHEGAPLVLIQDCHIVDVDLSGSRPAVDLPVTDLGDVTLLPGLVDAHSHLAFDPTGNVVEQMRGEDDATLLNRMREHARQALSAGITTIRDLGDRNYLSLVLRDEFASDGSPGPKLLVSGPPITSPGGHCWFLGGEAAGVDALRAAVAERITRGVDVIKVMATGGGITPGSAADESQFDADELRAVVEAAHGAGKPVTAHAHGVQGIADAVRAGVDGIEHCTFLTADGAAPDWDTVRILAKTGIYVGVTAGRVPRGPLPAHVALARRCLPRMQREGVRLVCSSDAGVTAEKPHDCLPHGLPEFAGFVELPTTQALAAVTSLAAESCDLGGRKGRIASGYDADILAVTGNPVRQLEDLCNVAAVFCEGQRVML</sequence>
<feature type="domain" description="Amidohydrolase-related" evidence="1">
    <location>
        <begin position="62"/>
        <end position="394"/>
    </location>
</feature>
<dbReference type="SUPFAM" id="SSF51338">
    <property type="entry name" value="Composite domain of metallo-dependent hydrolases"/>
    <property type="match status" value="1"/>
</dbReference>
<evidence type="ECO:0000259" key="1">
    <source>
        <dbReference type="Pfam" id="PF01979"/>
    </source>
</evidence>
<dbReference type="Proteomes" id="UP000637578">
    <property type="component" value="Unassembled WGS sequence"/>
</dbReference>
<protein>
    <recommendedName>
        <fullName evidence="1">Amidohydrolase-related domain-containing protein</fullName>
    </recommendedName>
</protein>
<dbReference type="SUPFAM" id="SSF51556">
    <property type="entry name" value="Metallo-dependent hydrolases"/>
    <property type="match status" value="1"/>
</dbReference>
<keyword evidence="3" id="KW-1185">Reference proteome</keyword>
<name>A0A8J3C7N4_9PSEU</name>
<evidence type="ECO:0000313" key="2">
    <source>
        <dbReference type="EMBL" id="GGM50444.1"/>
    </source>
</evidence>
<proteinExistence type="predicted"/>
<dbReference type="PANTHER" id="PTHR43135">
    <property type="entry name" value="ALPHA-D-RIBOSE 1-METHYLPHOSPHONATE 5-TRIPHOSPHATE DIPHOSPHATASE"/>
    <property type="match status" value="1"/>
</dbReference>
<dbReference type="EMBL" id="BMMK01000008">
    <property type="protein sequence ID" value="GGM50444.1"/>
    <property type="molecule type" value="Genomic_DNA"/>
</dbReference>
<reference evidence="2" key="2">
    <citation type="submission" date="2020-09" db="EMBL/GenBank/DDBJ databases">
        <authorList>
            <person name="Sun Q."/>
            <person name="Zhou Y."/>
        </authorList>
    </citation>
    <scope>NUCLEOTIDE SEQUENCE</scope>
    <source>
        <strain evidence="2">CGMCC 4.5737</strain>
    </source>
</reference>
<dbReference type="AlphaFoldDB" id="A0A8J3C7N4"/>
<gene>
    <name evidence="2" type="ORF">GCM10012275_21650</name>
</gene>
<comment type="caution">
    <text evidence="2">The sequence shown here is derived from an EMBL/GenBank/DDBJ whole genome shotgun (WGS) entry which is preliminary data.</text>
</comment>
<accession>A0A8J3C7N4</accession>
<dbReference type="GO" id="GO:0016810">
    <property type="term" value="F:hydrolase activity, acting on carbon-nitrogen (but not peptide) bonds"/>
    <property type="evidence" value="ECO:0007669"/>
    <property type="project" value="InterPro"/>
</dbReference>
<dbReference type="CDD" id="cd01299">
    <property type="entry name" value="Met_dep_hydrolase_A"/>
    <property type="match status" value="1"/>
</dbReference>
<dbReference type="InterPro" id="IPR011059">
    <property type="entry name" value="Metal-dep_hydrolase_composite"/>
</dbReference>
<reference evidence="2" key="1">
    <citation type="journal article" date="2014" name="Int. J. Syst. Evol. Microbiol.">
        <title>Complete genome sequence of Corynebacterium casei LMG S-19264T (=DSM 44701T), isolated from a smear-ripened cheese.</title>
        <authorList>
            <consortium name="US DOE Joint Genome Institute (JGI-PGF)"/>
            <person name="Walter F."/>
            <person name="Albersmeier A."/>
            <person name="Kalinowski J."/>
            <person name="Ruckert C."/>
        </authorList>
    </citation>
    <scope>NUCLEOTIDE SEQUENCE</scope>
    <source>
        <strain evidence="2">CGMCC 4.5737</strain>
    </source>
</reference>
<dbReference type="PANTHER" id="PTHR43135:SF3">
    <property type="entry name" value="ALPHA-D-RIBOSE 1-METHYLPHOSPHONATE 5-TRIPHOSPHATE DIPHOSPHATASE"/>
    <property type="match status" value="1"/>
</dbReference>
<dbReference type="InterPro" id="IPR032466">
    <property type="entry name" value="Metal_Hydrolase"/>
</dbReference>
<evidence type="ECO:0000313" key="3">
    <source>
        <dbReference type="Proteomes" id="UP000637578"/>
    </source>
</evidence>
<dbReference type="Gene3D" id="2.30.40.10">
    <property type="entry name" value="Urease, subunit C, domain 1"/>
    <property type="match status" value="1"/>
</dbReference>
<dbReference type="Gene3D" id="3.20.20.140">
    <property type="entry name" value="Metal-dependent hydrolases"/>
    <property type="match status" value="1"/>
</dbReference>
<organism evidence="2 3">
    <name type="scientific">Longimycelium tulufanense</name>
    <dbReference type="NCBI Taxonomy" id="907463"/>
    <lineage>
        <taxon>Bacteria</taxon>
        <taxon>Bacillati</taxon>
        <taxon>Actinomycetota</taxon>
        <taxon>Actinomycetes</taxon>
        <taxon>Pseudonocardiales</taxon>
        <taxon>Pseudonocardiaceae</taxon>
        <taxon>Longimycelium</taxon>
    </lineage>
</organism>
<dbReference type="InterPro" id="IPR057744">
    <property type="entry name" value="OTAase-like"/>
</dbReference>
<dbReference type="InterPro" id="IPR051781">
    <property type="entry name" value="Metallo-dep_Hydrolase"/>
</dbReference>
<dbReference type="InterPro" id="IPR006680">
    <property type="entry name" value="Amidohydro-rel"/>
</dbReference>